<dbReference type="AlphaFoldDB" id="A0ABD2WV42"/>
<reference evidence="2 3" key="1">
    <citation type="journal article" date="2024" name="bioRxiv">
        <title>A reference genome for Trichogramma kaykai: A tiny desert-dwelling parasitoid wasp with competing sex-ratio distorters.</title>
        <authorList>
            <person name="Culotta J."/>
            <person name="Lindsey A.R."/>
        </authorList>
    </citation>
    <scope>NUCLEOTIDE SEQUENCE [LARGE SCALE GENOMIC DNA]</scope>
    <source>
        <strain evidence="2 3">KSX58</strain>
    </source>
</reference>
<name>A0ABD2WV42_9HYME</name>
<feature type="compositionally biased region" description="Low complexity" evidence="1">
    <location>
        <begin position="255"/>
        <end position="274"/>
    </location>
</feature>
<gene>
    <name evidence="2" type="ORF">TKK_009255</name>
</gene>
<feature type="region of interest" description="Disordered" evidence="1">
    <location>
        <begin position="181"/>
        <end position="290"/>
    </location>
</feature>
<protein>
    <submittedName>
        <fullName evidence="2">Uncharacterized protein</fullName>
    </submittedName>
</protein>
<dbReference type="Gene3D" id="1.25.40.20">
    <property type="entry name" value="Ankyrin repeat-containing domain"/>
    <property type="match status" value="1"/>
</dbReference>
<proteinExistence type="predicted"/>
<keyword evidence="3" id="KW-1185">Reference proteome</keyword>
<dbReference type="Proteomes" id="UP001627154">
    <property type="component" value="Unassembled WGS sequence"/>
</dbReference>
<evidence type="ECO:0000256" key="1">
    <source>
        <dbReference type="SAM" id="MobiDB-lite"/>
    </source>
</evidence>
<evidence type="ECO:0000313" key="3">
    <source>
        <dbReference type="Proteomes" id="UP001627154"/>
    </source>
</evidence>
<accession>A0ABD2WV42</accession>
<dbReference type="SUPFAM" id="SSF48403">
    <property type="entry name" value="Ankyrin repeat"/>
    <property type="match status" value="1"/>
</dbReference>
<comment type="caution">
    <text evidence="2">The sequence shown here is derived from an EMBL/GenBank/DDBJ whole genome shotgun (WGS) entry which is preliminary data.</text>
</comment>
<sequence length="498" mass="57725">MSLNEREIYQCRLHKIRIHFMNIANVNIRRNEFRRILLDWSNKVRTDRVMTRVLKETLNKMFRTNQDKCFFLKRCLKDHDYKMLKLFGSSKLKINKVILDCGKSALHFLAEVYNADQRHDSGKCTLQMMNYLLNNPRKNYPDRFGFNYLHGACMTGNIAAVNLLSNQPDVDVNIDTYSCSPRGRGKALAGKRSGPEQAGRGARDAASRPSETQPVRLRVAQHVLRPQTTLRRDNSTARQLRSQRGGARSSPRHSAAVGHVGLRRGAGAGAAAARRQSRRSRPGQDVPRQVLPAAVAELSRDVERDRGDAIAHLGRFQNERFHLAEDDEVLDKGERERYRSLHLWSPWYTMKAAPYANDDYEPESCFKKIWTRETDYMKFIKLNEKVSLYQLCQMSYSQGHKILKNMMDWRCSAMEDISCNGYLIHVFVKRHVANIKIRSELEWFAADLFMSDHFNLSLPYTACRKVAELMSNEDLFRWCDEMSEEDVGQPPRKRQRLC</sequence>
<dbReference type="InterPro" id="IPR036770">
    <property type="entry name" value="Ankyrin_rpt-contain_sf"/>
</dbReference>
<dbReference type="EMBL" id="JBJJXI010000068">
    <property type="protein sequence ID" value="KAL3396883.1"/>
    <property type="molecule type" value="Genomic_DNA"/>
</dbReference>
<organism evidence="2 3">
    <name type="scientific">Trichogramma kaykai</name>
    <dbReference type="NCBI Taxonomy" id="54128"/>
    <lineage>
        <taxon>Eukaryota</taxon>
        <taxon>Metazoa</taxon>
        <taxon>Ecdysozoa</taxon>
        <taxon>Arthropoda</taxon>
        <taxon>Hexapoda</taxon>
        <taxon>Insecta</taxon>
        <taxon>Pterygota</taxon>
        <taxon>Neoptera</taxon>
        <taxon>Endopterygota</taxon>
        <taxon>Hymenoptera</taxon>
        <taxon>Apocrita</taxon>
        <taxon>Proctotrupomorpha</taxon>
        <taxon>Chalcidoidea</taxon>
        <taxon>Trichogrammatidae</taxon>
        <taxon>Trichogramma</taxon>
    </lineage>
</organism>
<evidence type="ECO:0000313" key="2">
    <source>
        <dbReference type="EMBL" id="KAL3396883.1"/>
    </source>
</evidence>